<feature type="compositionally biased region" description="Basic and acidic residues" evidence="9">
    <location>
        <begin position="823"/>
        <end position="842"/>
    </location>
</feature>
<feature type="transmembrane region" description="Helical" evidence="10">
    <location>
        <begin position="549"/>
        <end position="567"/>
    </location>
</feature>
<gene>
    <name evidence="12" type="ORF">SEMRO_1011_G231020.1</name>
</gene>
<feature type="transmembrane region" description="Helical" evidence="10">
    <location>
        <begin position="587"/>
        <end position="607"/>
    </location>
</feature>
<evidence type="ECO:0000256" key="4">
    <source>
        <dbReference type="ARBA" id="ARBA00023040"/>
    </source>
</evidence>
<feature type="transmembrane region" description="Helical" evidence="10">
    <location>
        <begin position="685"/>
        <end position="704"/>
    </location>
</feature>
<name>A0A9N8EJ00_9STRA</name>
<evidence type="ECO:0000256" key="7">
    <source>
        <dbReference type="ARBA" id="ARBA00023180"/>
    </source>
</evidence>
<dbReference type="InterPro" id="IPR002455">
    <property type="entry name" value="GPCR3_GABA-B"/>
</dbReference>
<accession>A0A9N8EJ00</accession>
<dbReference type="GO" id="GO:0004965">
    <property type="term" value="F:G protein-coupled GABA receptor activity"/>
    <property type="evidence" value="ECO:0007669"/>
    <property type="project" value="InterPro"/>
</dbReference>
<comment type="subcellular location">
    <subcellularLocation>
        <location evidence="1">Membrane</location>
        <topology evidence="1">Multi-pass membrane protein</topology>
    </subcellularLocation>
</comment>
<dbReference type="PANTHER" id="PTHR10519">
    <property type="entry name" value="GABA-B RECEPTOR"/>
    <property type="match status" value="1"/>
</dbReference>
<evidence type="ECO:0000256" key="1">
    <source>
        <dbReference type="ARBA" id="ARBA00004141"/>
    </source>
</evidence>
<dbReference type="Pfam" id="PF00003">
    <property type="entry name" value="7tm_3"/>
    <property type="match status" value="1"/>
</dbReference>
<keyword evidence="13" id="KW-1185">Reference proteome</keyword>
<evidence type="ECO:0000256" key="8">
    <source>
        <dbReference type="ARBA" id="ARBA00023224"/>
    </source>
</evidence>
<dbReference type="CDD" id="cd15047">
    <property type="entry name" value="7tmC_GABA-B-like"/>
    <property type="match status" value="1"/>
</dbReference>
<keyword evidence="3 10" id="KW-1133">Transmembrane helix</keyword>
<keyword evidence="8" id="KW-0807">Transducer</keyword>
<evidence type="ECO:0000256" key="3">
    <source>
        <dbReference type="ARBA" id="ARBA00022989"/>
    </source>
</evidence>
<dbReference type="AlphaFoldDB" id="A0A9N8EJ00"/>
<keyword evidence="7" id="KW-0325">Glycoprotein</keyword>
<evidence type="ECO:0000256" key="2">
    <source>
        <dbReference type="ARBA" id="ARBA00022692"/>
    </source>
</evidence>
<dbReference type="Pfam" id="PF01094">
    <property type="entry name" value="ANF_receptor"/>
    <property type="match status" value="1"/>
</dbReference>
<evidence type="ECO:0000256" key="10">
    <source>
        <dbReference type="SAM" id="Phobius"/>
    </source>
</evidence>
<feature type="transmembrane region" description="Helical" evidence="10">
    <location>
        <begin position="515"/>
        <end position="537"/>
    </location>
</feature>
<dbReference type="InterPro" id="IPR017978">
    <property type="entry name" value="GPCR_3_C"/>
</dbReference>
<keyword evidence="6 12" id="KW-0675">Receptor</keyword>
<sequence>MPISSSNTASPLRVVAQRSGSEVLELQDPNNNETFRNVHMVSMQTIAISSADVPRIDQLSYEFAGFMALRHLNQRNSSIVSDLAERMKGCDIKFTYEMSNTQRNQLVALKTVQEVATRPDMQLGGTFSREQARPAAIIGASSSELSLAIANLAGIYQIPQISGLSSAPVLDDKSRAPYFSRTYPTNQADADALMIYLKSLGVSHFGSIYSRETYGDSFGEALSVAAAKHGLVNYFTSYEIWGDQVMHTMLEGLQYLKSTQVRYIFAIVYNHPLSMEFLREANKLGIIGHPGYTWFLSDSASFLTTKNFHRELAIDADVARAINGVGVLLPGNTVHHRLRETLLHDYQNQQLQEEFVAEHQLELLPLFDDFNFSSTSLLPSIYTGMVYDAVVTVGLAACEQSDRFFSPDSLLESIRKQEFEGATGHVAYNNVTGTRDILGLQYKITNVVLANDSQQLTPEDINFIVSTPVAIEFPSKVVDLGVGPFIYTDYTTSAPPALPLLEVDLKLIPKGIQGFGWGLMAVILFLCAGCIAFALYYRRKRALAAAQPAFLVMIASGCVFMAAAILPMSLQEPIEEFRLDTACVSQLYLVCIGFCISFSALFCKLHRINRLHEGARQFRRVQIEVKDVLYPLAIMVILNLIVLVTWTFVDPLRWNRREPEFSRDAFNRIISTYATCTSSNGTSGAVFGSFLFAINFVALILANWESYKGRGLPTEYNETKRISLSMFSLIEAAAIGIPILLAAQDNPTGLFLVKAILIFFICLAVLVPMFLPLWNIQTGRESATRSVVSASSNQFRKVVVMGRETKSTATQQNRFTSANNASDRSKGLRKTDPEWSDDFYHG</sequence>
<protein>
    <submittedName>
        <fullName evidence="12">Acid type B receptor subunit 2</fullName>
    </submittedName>
</protein>
<evidence type="ECO:0000256" key="6">
    <source>
        <dbReference type="ARBA" id="ARBA00023170"/>
    </source>
</evidence>
<reference evidence="12" key="1">
    <citation type="submission" date="2020-06" db="EMBL/GenBank/DDBJ databases">
        <authorList>
            <consortium name="Plant Systems Biology data submission"/>
        </authorList>
    </citation>
    <scope>NUCLEOTIDE SEQUENCE</scope>
    <source>
        <strain evidence="12">D6</strain>
    </source>
</reference>
<dbReference type="Gene3D" id="3.40.50.2300">
    <property type="match status" value="2"/>
</dbReference>
<dbReference type="GO" id="GO:0038039">
    <property type="term" value="C:G protein-coupled receptor heterodimeric complex"/>
    <property type="evidence" value="ECO:0007669"/>
    <property type="project" value="TreeGrafter"/>
</dbReference>
<evidence type="ECO:0000256" key="5">
    <source>
        <dbReference type="ARBA" id="ARBA00023136"/>
    </source>
</evidence>
<feature type="compositionally biased region" description="Polar residues" evidence="9">
    <location>
        <begin position="807"/>
        <end position="822"/>
    </location>
</feature>
<feature type="transmembrane region" description="Helical" evidence="10">
    <location>
        <begin position="628"/>
        <end position="649"/>
    </location>
</feature>
<dbReference type="InterPro" id="IPR028082">
    <property type="entry name" value="Peripla_BP_I"/>
</dbReference>
<evidence type="ECO:0000313" key="12">
    <source>
        <dbReference type="EMBL" id="CAB9519365.1"/>
    </source>
</evidence>
<feature type="transmembrane region" description="Helical" evidence="10">
    <location>
        <begin position="749"/>
        <end position="771"/>
    </location>
</feature>
<dbReference type="Proteomes" id="UP001153069">
    <property type="component" value="Unassembled WGS sequence"/>
</dbReference>
<organism evidence="12 13">
    <name type="scientific">Seminavis robusta</name>
    <dbReference type="NCBI Taxonomy" id="568900"/>
    <lineage>
        <taxon>Eukaryota</taxon>
        <taxon>Sar</taxon>
        <taxon>Stramenopiles</taxon>
        <taxon>Ochrophyta</taxon>
        <taxon>Bacillariophyta</taxon>
        <taxon>Bacillariophyceae</taxon>
        <taxon>Bacillariophycidae</taxon>
        <taxon>Naviculales</taxon>
        <taxon>Naviculaceae</taxon>
        <taxon>Seminavis</taxon>
    </lineage>
</organism>
<keyword evidence="4" id="KW-0297">G-protein coupled receptor</keyword>
<evidence type="ECO:0000313" key="13">
    <source>
        <dbReference type="Proteomes" id="UP001153069"/>
    </source>
</evidence>
<dbReference type="PRINTS" id="PR01176">
    <property type="entry name" value="GABABRECEPTR"/>
</dbReference>
<feature type="region of interest" description="Disordered" evidence="9">
    <location>
        <begin position="804"/>
        <end position="842"/>
    </location>
</feature>
<dbReference type="GO" id="GO:0007214">
    <property type="term" value="P:gamma-aminobutyric acid signaling pathway"/>
    <property type="evidence" value="ECO:0007669"/>
    <property type="project" value="TreeGrafter"/>
</dbReference>
<feature type="domain" description="G-protein coupled receptors family 3 profile" evidence="11">
    <location>
        <begin position="581"/>
        <end position="772"/>
    </location>
</feature>
<dbReference type="PANTHER" id="PTHR10519:SF20">
    <property type="entry name" value="G-PROTEIN COUPLED RECEPTOR 156-RELATED"/>
    <property type="match status" value="1"/>
</dbReference>
<dbReference type="InterPro" id="IPR001828">
    <property type="entry name" value="ANF_lig-bd_rcpt"/>
</dbReference>
<dbReference type="EMBL" id="CAICTM010001009">
    <property type="protein sequence ID" value="CAB9519365.1"/>
    <property type="molecule type" value="Genomic_DNA"/>
</dbReference>
<dbReference type="OrthoDB" id="43432at2759"/>
<dbReference type="PROSITE" id="PS50259">
    <property type="entry name" value="G_PROTEIN_RECEP_F3_4"/>
    <property type="match status" value="1"/>
</dbReference>
<keyword evidence="2 10" id="KW-0812">Transmembrane</keyword>
<evidence type="ECO:0000256" key="9">
    <source>
        <dbReference type="SAM" id="MobiDB-lite"/>
    </source>
</evidence>
<feature type="transmembrane region" description="Helical" evidence="10">
    <location>
        <begin position="724"/>
        <end position="743"/>
    </location>
</feature>
<evidence type="ECO:0000259" key="11">
    <source>
        <dbReference type="PROSITE" id="PS50259"/>
    </source>
</evidence>
<comment type="caution">
    <text evidence="12">The sequence shown here is derived from an EMBL/GenBank/DDBJ whole genome shotgun (WGS) entry which is preliminary data.</text>
</comment>
<keyword evidence="5 10" id="KW-0472">Membrane</keyword>
<proteinExistence type="predicted"/>
<dbReference type="SUPFAM" id="SSF53822">
    <property type="entry name" value="Periplasmic binding protein-like I"/>
    <property type="match status" value="1"/>
</dbReference>